<feature type="transmembrane region" description="Helical" evidence="3">
    <location>
        <begin position="281"/>
        <end position="304"/>
    </location>
</feature>
<evidence type="ECO:0000313" key="5">
    <source>
        <dbReference type="EMBL" id="CBH76348.1"/>
    </source>
</evidence>
<protein>
    <recommendedName>
        <fullName evidence="4">Thioredoxin domain-containing protein</fullName>
    </recommendedName>
</protein>
<accession>E6PIQ7</accession>
<dbReference type="Pfam" id="PF02630">
    <property type="entry name" value="SCO1-SenC"/>
    <property type="match status" value="1"/>
</dbReference>
<dbReference type="EMBL" id="CABL01000019">
    <property type="protein sequence ID" value="CBH76348.1"/>
    <property type="molecule type" value="Genomic_DNA"/>
</dbReference>
<evidence type="ECO:0000256" key="2">
    <source>
        <dbReference type="ARBA" id="ARBA00023008"/>
    </source>
</evidence>
<dbReference type="AlphaFoldDB" id="E6PIQ7"/>
<organism evidence="5">
    <name type="scientific">mine drainage metagenome</name>
    <dbReference type="NCBI Taxonomy" id="410659"/>
    <lineage>
        <taxon>unclassified sequences</taxon>
        <taxon>metagenomes</taxon>
        <taxon>ecological metagenomes</taxon>
    </lineage>
</organism>
<dbReference type="PANTHER" id="PTHR12151">
    <property type="entry name" value="ELECTRON TRANSPORT PROTIN SCO1/SENC FAMILY MEMBER"/>
    <property type="match status" value="1"/>
</dbReference>
<keyword evidence="3" id="KW-0812">Transmembrane</keyword>
<feature type="domain" description="Thioredoxin" evidence="4">
    <location>
        <begin position="93"/>
        <end position="274"/>
    </location>
</feature>
<sequence length="314" mass="34005">MYALLLAVSLLPIHATVLAVAPQHTVIASTRGATLQLQPGTYRFRIPRATAFRPGVGVDGLLDRTTKPWTLRDAVPARSFVAGLPARGKVVTVDLGSYLPNVTLVDAAGHPFDLATAFRGKTLLISFIYTRCPPGDLCPLTSAKFARMQEQIDPKHMHLLEISIDPKYDSPAVLRNYGVRFGAIPSRWTLATGTGSTVQALLDRFVISSIEDTTGHYVHNDELFIVGPNGRVAFIARSAAWVAGGALAEARSIDGETSNPFELFKLSLVASIVAACGGSEYAGIVILDITLISLMALAVTWILWRLARRLMRER</sequence>
<reference evidence="5" key="1">
    <citation type="submission" date="2009-10" db="EMBL/GenBank/DDBJ databases">
        <title>Diversity of trophic interactions inside an arsenic-rich microbial ecosystem.</title>
        <authorList>
            <person name="Bertin P.N."/>
            <person name="Heinrich-Salmeron A."/>
            <person name="Pelletier E."/>
            <person name="Goulhen-Chollet F."/>
            <person name="Arsene-Ploetze F."/>
            <person name="Gallien S."/>
            <person name="Calteau A."/>
            <person name="Vallenet D."/>
            <person name="Casiot C."/>
            <person name="Chane-Woon-Ming B."/>
            <person name="Giloteaux L."/>
            <person name="Barakat M."/>
            <person name="Bonnefoy V."/>
            <person name="Bruneel O."/>
            <person name="Chandler M."/>
            <person name="Cleiss J."/>
            <person name="Duran R."/>
            <person name="Elbaz-Poulichet F."/>
            <person name="Fonknechten N."/>
            <person name="Lauga B."/>
            <person name="Mornico D."/>
            <person name="Ortet P."/>
            <person name="Schaeffer C."/>
            <person name="Siguier P."/>
            <person name="Alexander Thil Smith A."/>
            <person name="Van Dorsselaer A."/>
            <person name="Weissenbach J."/>
            <person name="Medigue C."/>
            <person name="Le Paslier D."/>
        </authorList>
    </citation>
    <scope>NUCLEOTIDE SEQUENCE</scope>
</reference>
<gene>
    <name evidence="5" type="ORF">CARN1_0828</name>
</gene>
<evidence type="ECO:0000259" key="4">
    <source>
        <dbReference type="PROSITE" id="PS51352"/>
    </source>
</evidence>
<name>E6PIQ7_9ZZZZ</name>
<keyword evidence="3" id="KW-1133">Transmembrane helix</keyword>
<evidence type="ECO:0000256" key="3">
    <source>
        <dbReference type="SAM" id="Phobius"/>
    </source>
</evidence>
<dbReference type="Gene3D" id="3.40.30.10">
    <property type="entry name" value="Glutaredoxin"/>
    <property type="match status" value="1"/>
</dbReference>
<comment type="similarity">
    <text evidence="1">Belongs to the SCO1/2 family.</text>
</comment>
<dbReference type="PANTHER" id="PTHR12151:SF25">
    <property type="entry name" value="LINALOOL DEHYDRATASE_ISOMERASE DOMAIN-CONTAINING PROTEIN"/>
    <property type="match status" value="1"/>
</dbReference>
<evidence type="ECO:0000256" key="1">
    <source>
        <dbReference type="ARBA" id="ARBA00010996"/>
    </source>
</evidence>
<dbReference type="InterPro" id="IPR003782">
    <property type="entry name" value="SCO1/SenC"/>
</dbReference>
<comment type="caution">
    <text evidence="5">The sequence shown here is derived from an EMBL/GenBank/DDBJ whole genome shotgun (WGS) entry which is preliminary data.</text>
</comment>
<keyword evidence="2" id="KW-0186">Copper</keyword>
<proteinExistence type="inferred from homology"/>
<dbReference type="SUPFAM" id="SSF52833">
    <property type="entry name" value="Thioredoxin-like"/>
    <property type="match status" value="1"/>
</dbReference>
<keyword evidence="3" id="KW-0472">Membrane</keyword>
<dbReference type="PROSITE" id="PS51352">
    <property type="entry name" value="THIOREDOXIN_2"/>
    <property type="match status" value="1"/>
</dbReference>
<dbReference type="InterPro" id="IPR036249">
    <property type="entry name" value="Thioredoxin-like_sf"/>
</dbReference>
<dbReference type="InterPro" id="IPR013766">
    <property type="entry name" value="Thioredoxin_domain"/>
</dbReference>
<dbReference type="CDD" id="cd02968">
    <property type="entry name" value="SCO"/>
    <property type="match status" value="1"/>
</dbReference>